<keyword evidence="7" id="KW-0325">Glycoprotein</keyword>
<evidence type="ECO:0000313" key="14">
    <source>
        <dbReference type="Proteomes" id="UP000325440"/>
    </source>
</evidence>
<evidence type="ECO:0000256" key="1">
    <source>
        <dbReference type="ARBA" id="ARBA00004609"/>
    </source>
</evidence>
<dbReference type="EMBL" id="CABPRJ010002385">
    <property type="protein sequence ID" value="VVC44675.1"/>
    <property type="molecule type" value="Genomic_DNA"/>
</dbReference>
<feature type="domain" description="Repulsive guidance molecule C-terminal" evidence="11">
    <location>
        <begin position="116"/>
        <end position="346"/>
    </location>
</feature>
<dbReference type="InterPro" id="IPR009496">
    <property type="entry name" value="RGM_C"/>
</dbReference>
<proteinExistence type="inferred from homology"/>
<evidence type="ECO:0000256" key="10">
    <source>
        <dbReference type="SAM" id="SignalP"/>
    </source>
</evidence>
<dbReference type="Proteomes" id="UP000325440">
    <property type="component" value="Unassembled WGS sequence"/>
</dbReference>
<dbReference type="GO" id="GO:0030509">
    <property type="term" value="P:BMP signaling pathway"/>
    <property type="evidence" value="ECO:0007669"/>
    <property type="project" value="TreeGrafter"/>
</dbReference>
<comment type="subcellular location">
    <subcellularLocation>
        <location evidence="1">Cell membrane</location>
        <topology evidence="1">Lipid-anchor</topology>
        <topology evidence="1">GPI-anchor</topology>
    </subcellularLocation>
</comment>
<dbReference type="PANTHER" id="PTHR31428">
    <property type="entry name" value="RGM DOMAIN FAMILY MEMBER DRAG-1"/>
    <property type="match status" value="1"/>
</dbReference>
<evidence type="ECO:0000256" key="3">
    <source>
        <dbReference type="ARBA" id="ARBA00022475"/>
    </source>
</evidence>
<evidence type="ECO:0000256" key="7">
    <source>
        <dbReference type="ARBA" id="ARBA00023180"/>
    </source>
</evidence>
<dbReference type="Gene3D" id="3.40.1000.10">
    <property type="entry name" value="Mog1/PsbP, alpha/beta/alpha sandwich"/>
    <property type="match status" value="1"/>
</dbReference>
<evidence type="ECO:0000256" key="8">
    <source>
        <dbReference type="ARBA" id="ARBA00023288"/>
    </source>
</evidence>
<evidence type="ECO:0000256" key="2">
    <source>
        <dbReference type="ARBA" id="ARBA00005321"/>
    </source>
</evidence>
<organism evidence="13 14">
    <name type="scientific">Cinara cedri</name>
    <dbReference type="NCBI Taxonomy" id="506608"/>
    <lineage>
        <taxon>Eukaryota</taxon>
        <taxon>Metazoa</taxon>
        <taxon>Ecdysozoa</taxon>
        <taxon>Arthropoda</taxon>
        <taxon>Hexapoda</taxon>
        <taxon>Insecta</taxon>
        <taxon>Pterygota</taxon>
        <taxon>Neoptera</taxon>
        <taxon>Paraneoptera</taxon>
        <taxon>Hemiptera</taxon>
        <taxon>Sternorrhyncha</taxon>
        <taxon>Aphidomorpha</taxon>
        <taxon>Aphidoidea</taxon>
        <taxon>Aphididae</taxon>
        <taxon>Lachninae</taxon>
        <taxon>Cinara</taxon>
    </lineage>
</organism>
<dbReference type="InterPro" id="IPR040287">
    <property type="entry name" value="RGM"/>
</dbReference>
<dbReference type="Pfam" id="PF06534">
    <property type="entry name" value="RGM_C"/>
    <property type="match status" value="1"/>
</dbReference>
<keyword evidence="6" id="KW-0472">Membrane</keyword>
<feature type="compositionally biased region" description="Low complexity" evidence="9">
    <location>
        <begin position="206"/>
        <end position="221"/>
    </location>
</feature>
<sequence>MFVTTEIHRVWIVLATVIAVCTCVPISCPQESCSLPDGIDHQCKDLDAYLKCMKSLSKKCRGEIGYHSALTVSTSEYKKKCNYDSFKNNNSDHYNQSMISHNENECPLSFDDKKEHKFCGLFGDPHLRTFDGKYQTCLIRGAWQVVENLFFGIMVTNDAILNSDSATAPTKLTVILKEHPKCTHQKLYEAQGDIHLPGAFGDGTTSSGPASSPSVSLSWRSNDPSSETVIIRLSYISTIITVTRVGKYLSISTKLPNQLAQPSNPSNDKNELCSSGCPVSEQIDIEQVPRNELDRMLTLCHNSIGPMGHKLTDQYLDWCIYDMMTSRDEQFINASHAAYSDVLFFEPRSLFNRTVSIFEFNPKSTDDINPKSTADASCIHRLNLSVVIVIAMFLIS</sequence>
<accession>A0A5E4NLS7</accession>
<dbReference type="OrthoDB" id="10013795at2759"/>
<feature type="signal peptide" evidence="10">
    <location>
        <begin position="1"/>
        <end position="23"/>
    </location>
</feature>
<feature type="chain" id="PRO_5022838069" evidence="10">
    <location>
        <begin position="24"/>
        <end position="396"/>
    </location>
</feature>
<dbReference type="InterPro" id="IPR010536">
    <property type="entry name" value="RGM_N"/>
</dbReference>
<evidence type="ECO:0000256" key="6">
    <source>
        <dbReference type="ARBA" id="ARBA00023136"/>
    </source>
</evidence>
<comment type="similarity">
    <text evidence="2">Belongs to the repulsive guidance molecule (RGM) family.</text>
</comment>
<evidence type="ECO:0000256" key="5">
    <source>
        <dbReference type="ARBA" id="ARBA00022729"/>
    </source>
</evidence>
<dbReference type="GO" id="GO:0005886">
    <property type="term" value="C:plasma membrane"/>
    <property type="evidence" value="ECO:0007669"/>
    <property type="project" value="UniProtKB-SubCell"/>
</dbReference>
<dbReference type="GO" id="GO:0098552">
    <property type="term" value="C:side of membrane"/>
    <property type="evidence" value="ECO:0007669"/>
    <property type="project" value="UniProtKB-KW"/>
</dbReference>
<keyword evidence="3" id="KW-1003">Cell membrane</keyword>
<feature type="region of interest" description="Disordered" evidence="9">
    <location>
        <begin position="199"/>
        <end position="222"/>
    </location>
</feature>
<evidence type="ECO:0000259" key="11">
    <source>
        <dbReference type="Pfam" id="PF06534"/>
    </source>
</evidence>
<keyword evidence="14" id="KW-1185">Reference proteome</keyword>
<keyword evidence="8" id="KW-0449">Lipoprotein</keyword>
<evidence type="ECO:0000259" key="12">
    <source>
        <dbReference type="Pfam" id="PF06535"/>
    </source>
</evidence>
<name>A0A5E4NLS7_9HEMI</name>
<dbReference type="PANTHER" id="PTHR31428:SF6">
    <property type="entry name" value="REPULSIVE GUIDANCE MOLECULE B HOMOLOG DRAG-1"/>
    <property type="match status" value="1"/>
</dbReference>
<dbReference type="Pfam" id="PF06535">
    <property type="entry name" value="RGM_N"/>
    <property type="match status" value="1"/>
</dbReference>
<keyword evidence="5 10" id="KW-0732">Signal</keyword>
<feature type="domain" description="Repulsive guidance molecule N-terminal" evidence="12">
    <location>
        <begin position="42"/>
        <end position="81"/>
    </location>
</feature>
<dbReference type="AlphaFoldDB" id="A0A5E4NLS7"/>
<protein>
    <submittedName>
        <fullName evidence="13">Repulsive guidance molecule, C-terminal,Repulsive guidance molecule, N-terminal</fullName>
    </submittedName>
</protein>
<keyword evidence="4" id="KW-0336">GPI-anchor</keyword>
<dbReference type="GO" id="GO:0015026">
    <property type="term" value="F:coreceptor activity"/>
    <property type="evidence" value="ECO:0007669"/>
    <property type="project" value="TreeGrafter"/>
</dbReference>
<evidence type="ECO:0000256" key="9">
    <source>
        <dbReference type="SAM" id="MobiDB-lite"/>
    </source>
</evidence>
<evidence type="ECO:0000256" key="4">
    <source>
        <dbReference type="ARBA" id="ARBA00022622"/>
    </source>
</evidence>
<evidence type="ECO:0000313" key="13">
    <source>
        <dbReference type="EMBL" id="VVC44675.1"/>
    </source>
</evidence>
<gene>
    <name evidence="13" type="ORF">CINCED_3A010982</name>
</gene>
<reference evidence="13 14" key="1">
    <citation type="submission" date="2019-08" db="EMBL/GenBank/DDBJ databases">
        <authorList>
            <person name="Alioto T."/>
            <person name="Alioto T."/>
            <person name="Gomez Garrido J."/>
        </authorList>
    </citation>
    <scope>NUCLEOTIDE SEQUENCE [LARGE SCALE GENOMIC DNA]</scope>
</reference>